<dbReference type="EMBL" id="CM002236">
    <property type="protein sequence ID" value="EDO65468.1"/>
    <property type="molecule type" value="Genomic_DNA"/>
</dbReference>
<dbReference type="AlphaFoldDB" id="A7UVZ6"/>
<sequence>MPEQVSQKWAGLHGMTVELDKLGKHAHMRVLDARNPSPLVAFWQCTENRHGGAQDRAKHTIKLRVRILQRVKAPYFRKLKLVTQLADQY</sequence>
<evidence type="ECO:0000313" key="2">
    <source>
        <dbReference type="Proteomes" id="UP000001805"/>
    </source>
</evidence>
<dbReference type="PaxDb" id="5141-EFNCRP00000001154"/>
<dbReference type="VEuPathDB" id="FungiDB:NCU11210"/>
<gene>
    <name evidence="1" type="ORF">NCU11210</name>
</gene>
<reference evidence="1 2" key="1">
    <citation type="journal article" date="2003" name="Nature">
        <title>The genome sequence of the filamentous fungus Neurospora crassa.</title>
        <authorList>
            <person name="Galagan J.E."/>
            <person name="Calvo S.E."/>
            <person name="Borkovich K.A."/>
            <person name="Selker E.U."/>
            <person name="Read N.D."/>
            <person name="Jaffe D."/>
            <person name="FitzHugh W."/>
            <person name="Ma L.J."/>
            <person name="Smirnov S."/>
            <person name="Purcell S."/>
            <person name="Rehman B."/>
            <person name="Elkins T."/>
            <person name="Engels R."/>
            <person name="Wang S."/>
            <person name="Nielsen C.B."/>
            <person name="Butler J."/>
            <person name="Endrizzi M."/>
            <person name="Qui D."/>
            <person name="Ianakiev P."/>
            <person name="Bell-Pedersen D."/>
            <person name="Nelson M.A."/>
            <person name="Werner-Washburne M."/>
            <person name="Selitrennikoff C.P."/>
            <person name="Kinsey J.A."/>
            <person name="Braun E.L."/>
            <person name="Zelter A."/>
            <person name="Schulte U."/>
            <person name="Kothe G.O."/>
            <person name="Jedd G."/>
            <person name="Mewes W."/>
            <person name="Staben C."/>
            <person name="Marcotte E."/>
            <person name="Greenberg D."/>
            <person name="Roy A."/>
            <person name="Foley K."/>
            <person name="Naylor J."/>
            <person name="Stange-Thomann N."/>
            <person name="Barrett R."/>
            <person name="Gnerre S."/>
            <person name="Kamal M."/>
            <person name="Kamvysselis M."/>
            <person name="Mauceli E."/>
            <person name="Bielke C."/>
            <person name="Rudd S."/>
            <person name="Frishman D."/>
            <person name="Krystofova S."/>
            <person name="Rasmussen C."/>
            <person name="Metzenberg R.L."/>
            <person name="Perkins D.D."/>
            <person name="Kroken S."/>
            <person name="Cogoni C."/>
            <person name="Macino G."/>
            <person name="Catcheside D."/>
            <person name="Li W."/>
            <person name="Pratt R.J."/>
            <person name="Osmani S.A."/>
            <person name="DeSouza C.P."/>
            <person name="Glass L."/>
            <person name="Orbach M.J."/>
            <person name="Berglund J.A."/>
            <person name="Voelker R."/>
            <person name="Yarden O."/>
            <person name="Plamann M."/>
            <person name="Seiler S."/>
            <person name="Dunlap J."/>
            <person name="Radford A."/>
            <person name="Aramayo R."/>
            <person name="Natvig D.O."/>
            <person name="Alex L.A."/>
            <person name="Mannhaupt G."/>
            <person name="Ebbole D.J."/>
            <person name="Freitag M."/>
            <person name="Paulsen I."/>
            <person name="Sachs M.S."/>
            <person name="Lander E.S."/>
            <person name="Nusbaum C."/>
            <person name="Birren B."/>
        </authorList>
    </citation>
    <scope>NUCLEOTIDE SEQUENCE [LARGE SCALE GENOMIC DNA]</scope>
    <source>
        <strain evidence="2">ATCC 24698 / 74-OR23-1A / CBS 708.71 / DSM 1257 / FGSC 987</strain>
    </source>
</reference>
<dbReference type="GeneID" id="5847970"/>
<accession>A7UVZ6</accession>
<protein>
    <submittedName>
        <fullName evidence="1">Uncharacterized protein</fullName>
    </submittedName>
</protein>
<name>A7UVZ6_NEUCR</name>
<dbReference type="KEGG" id="ncr:NCU11210"/>
<dbReference type="HOGENOM" id="CLU_2455282_0_0_1"/>
<organism evidence="1 2">
    <name type="scientific">Neurospora crassa (strain ATCC 24698 / 74-OR23-1A / CBS 708.71 / DSM 1257 / FGSC 987)</name>
    <dbReference type="NCBI Taxonomy" id="367110"/>
    <lineage>
        <taxon>Eukaryota</taxon>
        <taxon>Fungi</taxon>
        <taxon>Dikarya</taxon>
        <taxon>Ascomycota</taxon>
        <taxon>Pezizomycotina</taxon>
        <taxon>Sordariomycetes</taxon>
        <taxon>Sordariomycetidae</taxon>
        <taxon>Sordariales</taxon>
        <taxon>Sordariaceae</taxon>
        <taxon>Neurospora</taxon>
    </lineage>
</organism>
<dbReference type="Proteomes" id="UP000001805">
    <property type="component" value="Chromosome 1, Linkage Group I"/>
</dbReference>
<evidence type="ECO:0000313" key="1">
    <source>
        <dbReference type="EMBL" id="EDO65468.1"/>
    </source>
</evidence>
<proteinExistence type="predicted"/>
<dbReference type="RefSeq" id="XP_001728559.1">
    <property type="nucleotide sequence ID" value="XM_001728507.1"/>
</dbReference>
<dbReference type="InParanoid" id="A7UVZ6"/>
<keyword evidence="2" id="KW-1185">Reference proteome</keyword>